<name>A0A382FJB3_9ZZZZ</name>
<organism evidence="2">
    <name type="scientific">marine metagenome</name>
    <dbReference type="NCBI Taxonomy" id="408172"/>
    <lineage>
        <taxon>unclassified sequences</taxon>
        <taxon>metagenomes</taxon>
        <taxon>ecological metagenomes</taxon>
    </lineage>
</organism>
<evidence type="ECO:0000313" key="2">
    <source>
        <dbReference type="EMBL" id="SVB62722.1"/>
    </source>
</evidence>
<dbReference type="InterPro" id="IPR025362">
    <property type="entry name" value="DUF4266"/>
</dbReference>
<accession>A0A382FJB3</accession>
<sequence length="68" mass="7571">MTRLLLFIIMLLLFSCQTVQPWQRGLLARPEMQLEPDRLQAKLHSQVYFSNEASSGDSEVAGAGCGCN</sequence>
<gene>
    <name evidence="2" type="ORF">METZ01_LOCUS215576</name>
</gene>
<dbReference type="PROSITE" id="PS51257">
    <property type="entry name" value="PROKAR_LIPOPROTEIN"/>
    <property type="match status" value="1"/>
</dbReference>
<proteinExistence type="predicted"/>
<dbReference type="Pfam" id="PF14086">
    <property type="entry name" value="DUF4266"/>
    <property type="match status" value="1"/>
</dbReference>
<dbReference type="AlphaFoldDB" id="A0A382FJB3"/>
<reference evidence="2" key="1">
    <citation type="submission" date="2018-05" db="EMBL/GenBank/DDBJ databases">
        <authorList>
            <person name="Lanie J.A."/>
            <person name="Ng W.-L."/>
            <person name="Kazmierczak K.M."/>
            <person name="Andrzejewski T.M."/>
            <person name="Davidsen T.M."/>
            <person name="Wayne K.J."/>
            <person name="Tettelin H."/>
            <person name="Glass J.I."/>
            <person name="Rusch D."/>
            <person name="Podicherti R."/>
            <person name="Tsui H.-C.T."/>
            <person name="Winkler M.E."/>
        </authorList>
    </citation>
    <scope>NUCLEOTIDE SEQUENCE</scope>
</reference>
<feature type="domain" description="DUF4266" evidence="1">
    <location>
        <begin position="19"/>
        <end position="68"/>
    </location>
</feature>
<dbReference type="EMBL" id="UINC01050125">
    <property type="protein sequence ID" value="SVB62722.1"/>
    <property type="molecule type" value="Genomic_DNA"/>
</dbReference>
<protein>
    <recommendedName>
        <fullName evidence="1">DUF4266 domain-containing protein</fullName>
    </recommendedName>
</protein>
<evidence type="ECO:0000259" key="1">
    <source>
        <dbReference type="Pfam" id="PF14086"/>
    </source>
</evidence>